<dbReference type="GO" id="GO:0007399">
    <property type="term" value="P:nervous system development"/>
    <property type="evidence" value="ECO:0007669"/>
    <property type="project" value="TreeGrafter"/>
</dbReference>
<name>A0A9N7VX62_PLEPL</name>
<dbReference type="GO" id="GO:0003677">
    <property type="term" value="F:DNA binding"/>
    <property type="evidence" value="ECO:0007669"/>
    <property type="project" value="UniProtKB-KW"/>
</dbReference>
<feature type="compositionally biased region" description="Basic residues" evidence="7">
    <location>
        <begin position="582"/>
        <end position="594"/>
    </location>
</feature>
<keyword evidence="10" id="KW-1185">Reference proteome</keyword>
<dbReference type="PROSITE" id="PS51148">
    <property type="entry name" value="AXH"/>
    <property type="match status" value="1"/>
</dbReference>
<evidence type="ECO:0000256" key="7">
    <source>
        <dbReference type="SAM" id="MobiDB-lite"/>
    </source>
</evidence>
<feature type="domain" description="AXH" evidence="8">
    <location>
        <begin position="451"/>
        <end position="582"/>
    </location>
</feature>
<dbReference type="InterPro" id="IPR043404">
    <property type="entry name" value="ATAXIN1-like"/>
</dbReference>
<dbReference type="OrthoDB" id="10000452at2759"/>
<feature type="compositionally biased region" description="Basic and acidic residues" evidence="7">
    <location>
        <begin position="1"/>
        <end position="34"/>
    </location>
</feature>
<dbReference type="Pfam" id="PF08517">
    <property type="entry name" value="AXH"/>
    <property type="match status" value="1"/>
</dbReference>
<feature type="region of interest" description="Disordered" evidence="7">
    <location>
        <begin position="205"/>
        <end position="322"/>
    </location>
</feature>
<dbReference type="InterPro" id="IPR003652">
    <property type="entry name" value="Ataxin_AXH_dom"/>
</dbReference>
<organism evidence="9 10">
    <name type="scientific">Pleuronectes platessa</name>
    <name type="common">European plaice</name>
    <dbReference type="NCBI Taxonomy" id="8262"/>
    <lineage>
        <taxon>Eukaryota</taxon>
        <taxon>Metazoa</taxon>
        <taxon>Chordata</taxon>
        <taxon>Craniata</taxon>
        <taxon>Vertebrata</taxon>
        <taxon>Euteleostomi</taxon>
        <taxon>Actinopterygii</taxon>
        <taxon>Neopterygii</taxon>
        <taxon>Teleostei</taxon>
        <taxon>Neoteleostei</taxon>
        <taxon>Acanthomorphata</taxon>
        <taxon>Carangaria</taxon>
        <taxon>Pleuronectiformes</taxon>
        <taxon>Pleuronectoidei</taxon>
        <taxon>Pleuronectidae</taxon>
        <taxon>Pleuronectes</taxon>
    </lineage>
</organism>
<dbReference type="SMART" id="SM00536">
    <property type="entry name" value="AXH"/>
    <property type="match status" value="1"/>
</dbReference>
<sequence>MNPSPDRGKECLPPKKRESRQGSIEHHITLDEFKPPVPLRSRPSTGRGEGGRDASDRDRALTNPNPHLLHTPPSLPAPAPCLPLSLPWHLSYSPSVSLPLFPGQIGERRSSGSPAWRDDPLSSPLPHSSRWLRGEGPLSLPSSSASSSASSFKTPFPADSREMWSYVNSGRRDYSSSLFSPSYLFSHHSLYPQDPSLVDARHRYLGKRPNGLDGPGSRTVSTPRALLTGGYGNESSRTRLDFSPHSSHTNGGRRQQEDPTSHLHSGGPFLLDSQTQEDPEPHSSLQDRHPHGTVKTGSNLLSSSPLGADPRASRGGQLDPIGATPAEAQIYYSLGSVCHPSPQPYPHYSPSGTSLYNLQREPGPRQHNLKNSPHSPLGPPNSHERLQGDWERDQERDKVSHRDRERAKDKEKHLQHDKDQERDRQRERRRDREKDRGRESSPCHLHTSPPALHPSPPALLPHFAKGSLIELASGRLKRVEELRTEDFLRSADTSSEFHLSTCTVLLIAPSNAQGFSHLQVHLTDRNTQELLKVLAEYPFFVQDRGWSSCSPQRTTQLYGLPCRQLMKGDVCLALTPTPSQTHRTHTRTGSRAHRTQLPPKATGESSSSHREEMPPPPPPPPLPHHHPPPPAAAPPRTLAAEPPAREQPRARKRRWSAPDALPSTGTDESLLDLPHSSKLMKWQ</sequence>
<dbReference type="EMBL" id="CADEAL010004274">
    <property type="protein sequence ID" value="CAB1455875.1"/>
    <property type="molecule type" value="Genomic_DNA"/>
</dbReference>
<keyword evidence="4" id="KW-0238">DNA-binding</keyword>
<proteinExistence type="predicted"/>
<feature type="compositionally biased region" description="Low complexity" evidence="7">
    <location>
        <begin position="121"/>
        <end position="151"/>
    </location>
</feature>
<protein>
    <recommendedName>
        <fullName evidence="8">AXH domain-containing protein</fullName>
    </recommendedName>
</protein>
<evidence type="ECO:0000259" key="8">
    <source>
        <dbReference type="PROSITE" id="PS51148"/>
    </source>
</evidence>
<evidence type="ECO:0000256" key="6">
    <source>
        <dbReference type="ARBA" id="ARBA00023242"/>
    </source>
</evidence>
<feature type="region of interest" description="Disordered" evidence="7">
    <location>
        <begin position="343"/>
        <end position="459"/>
    </location>
</feature>
<feature type="compositionally biased region" description="Basic and acidic residues" evidence="7">
    <location>
        <begin position="382"/>
        <end position="441"/>
    </location>
</feature>
<evidence type="ECO:0000256" key="3">
    <source>
        <dbReference type="ARBA" id="ARBA00023015"/>
    </source>
</evidence>
<keyword evidence="5" id="KW-0804">Transcription</keyword>
<feature type="compositionally biased region" description="Polar residues" evidence="7">
    <location>
        <begin position="295"/>
        <end position="305"/>
    </location>
</feature>
<feature type="compositionally biased region" description="Low complexity" evidence="7">
    <location>
        <begin position="61"/>
        <end position="72"/>
    </location>
</feature>
<dbReference type="GO" id="GO:0003723">
    <property type="term" value="F:RNA binding"/>
    <property type="evidence" value="ECO:0007669"/>
    <property type="project" value="InterPro"/>
</dbReference>
<keyword evidence="6" id="KW-0539">Nucleus</keyword>
<feature type="region of interest" description="Disordered" evidence="7">
    <location>
        <begin position="107"/>
        <end position="154"/>
    </location>
</feature>
<feature type="compositionally biased region" description="Basic and acidic residues" evidence="7">
    <location>
        <begin position="49"/>
        <end position="60"/>
    </location>
</feature>
<evidence type="ECO:0000256" key="2">
    <source>
        <dbReference type="ARBA" id="ARBA00022491"/>
    </source>
</evidence>
<dbReference type="SUPFAM" id="SSF102031">
    <property type="entry name" value="AXH domain"/>
    <property type="match status" value="1"/>
</dbReference>
<keyword evidence="3" id="KW-0805">Transcription regulation</keyword>
<dbReference type="PANTHER" id="PTHR13392:SF14">
    <property type="entry name" value="ATAXIN-1-LIKE"/>
    <property type="match status" value="1"/>
</dbReference>
<evidence type="ECO:0000256" key="4">
    <source>
        <dbReference type="ARBA" id="ARBA00023125"/>
    </source>
</evidence>
<dbReference type="Proteomes" id="UP001153269">
    <property type="component" value="Unassembled WGS sequence"/>
</dbReference>
<evidence type="ECO:0000313" key="9">
    <source>
        <dbReference type="EMBL" id="CAB1455875.1"/>
    </source>
</evidence>
<dbReference type="AlphaFoldDB" id="A0A9N7VX62"/>
<comment type="caution">
    <text evidence="9">The sequence shown here is derived from an EMBL/GenBank/DDBJ whole genome shotgun (WGS) entry which is preliminary data.</text>
</comment>
<feature type="compositionally biased region" description="Pro residues" evidence="7">
    <location>
        <begin position="614"/>
        <end position="633"/>
    </location>
</feature>
<dbReference type="GO" id="GO:0000122">
    <property type="term" value="P:negative regulation of transcription by RNA polymerase II"/>
    <property type="evidence" value="ECO:0007669"/>
    <property type="project" value="TreeGrafter"/>
</dbReference>
<feature type="compositionally biased region" description="Polar residues" evidence="7">
    <location>
        <begin position="244"/>
        <end position="253"/>
    </location>
</feature>
<dbReference type="InterPro" id="IPR036096">
    <property type="entry name" value="Ataxin_AXH_dom_sf"/>
</dbReference>
<accession>A0A9N7VX62</accession>
<feature type="compositionally biased region" description="Basic and acidic residues" evidence="7">
    <location>
        <begin position="107"/>
        <end position="120"/>
    </location>
</feature>
<feature type="compositionally biased region" description="Basic and acidic residues" evidence="7">
    <location>
        <begin position="279"/>
        <end position="290"/>
    </location>
</feature>
<evidence type="ECO:0000313" key="10">
    <source>
        <dbReference type="Proteomes" id="UP001153269"/>
    </source>
</evidence>
<dbReference type="GO" id="GO:0005634">
    <property type="term" value="C:nucleus"/>
    <property type="evidence" value="ECO:0007669"/>
    <property type="project" value="UniProtKB-SubCell"/>
</dbReference>
<feature type="region of interest" description="Disordered" evidence="7">
    <location>
        <begin position="1"/>
        <end position="76"/>
    </location>
</feature>
<reference evidence="9" key="1">
    <citation type="submission" date="2020-03" db="EMBL/GenBank/DDBJ databases">
        <authorList>
            <person name="Weist P."/>
        </authorList>
    </citation>
    <scope>NUCLEOTIDE SEQUENCE</scope>
</reference>
<keyword evidence="2" id="KW-0678">Repressor</keyword>
<gene>
    <name evidence="9" type="ORF">PLEPLA_LOCUS43656</name>
</gene>
<comment type="subcellular location">
    <subcellularLocation>
        <location evidence="1">Nucleus</location>
    </subcellularLocation>
</comment>
<dbReference type="PANTHER" id="PTHR13392">
    <property type="entry name" value="ATAXIN 1"/>
    <property type="match status" value="1"/>
</dbReference>
<feature type="region of interest" description="Disordered" evidence="7">
    <location>
        <begin position="575"/>
        <end position="683"/>
    </location>
</feature>
<evidence type="ECO:0000256" key="1">
    <source>
        <dbReference type="ARBA" id="ARBA00004123"/>
    </source>
</evidence>
<evidence type="ECO:0000256" key="5">
    <source>
        <dbReference type="ARBA" id="ARBA00023163"/>
    </source>
</evidence>